<feature type="active site" description="Proton donor" evidence="8">
    <location>
        <position position="370"/>
    </location>
</feature>
<accession>A0A7Y9J5P9</accession>
<evidence type="ECO:0000256" key="6">
    <source>
        <dbReference type="HAMAP-Rule" id="MF_02120"/>
    </source>
</evidence>
<dbReference type="Proteomes" id="UP000535890">
    <property type="component" value="Unassembled WGS sequence"/>
</dbReference>
<feature type="binding site" evidence="6">
    <location>
        <position position="343"/>
    </location>
    <ligand>
        <name>substrate</name>
    </ligand>
</feature>
<dbReference type="Pfam" id="PF02784">
    <property type="entry name" value="Orn_Arg_deC_N"/>
    <property type="match status" value="1"/>
</dbReference>
<evidence type="ECO:0000256" key="4">
    <source>
        <dbReference type="ARBA" id="ARBA00023154"/>
    </source>
</evidence>
<dbReference type="InterPro" id="IPR002986">
    <property type="entry name" value="DAP_deCOOHase_LysA"/>
</dbReference>
<evidence type="ECO:0000256" key="9">
    <source>
        <dbReference type="RuleBase" id="RU003738"/>
    </source>
</evidence>
<dbReference type="InterPro" id="IPR029066">
    <property type="entry name" value="PLP-binding_barrel"/>
</dbReference>
<evidence type="ECO:0000259" key="11">
    <source>
        <dbReference type="Pfam" id="PF02784"/>
    </source>
</evidence>
<dbReference type="GO" id="GO:0009089">
    <property type="term" value="P:lysine biosynthetic process via diaminopimelate"/>
    <property type="evidence" value="ECO:0007669"/>
    <property type="project" value="UniProtKB-UniRule"/>
</dbReference>
<evidence type="ECO:0000256" key="7">
    <source>
        <dbReference type="NCBIfam" id="TIGR01048"/>
    </source>
</evidence>
<name>A0A7Y9J5P9_9PSEU</name>
<keyword evidence="2 6" id="KW-0210">Decarboxylase</keyword>
<dbReference type="Gene3D" id="3.20.20.10">
    <property type="entry name" value="Alanine racemase"/>
    <property type="match status" value="1"/>
</dbReference>
<feature type="domain" description="Orn/DAP/Arg decarboxylase 2 N-terminal" evidence="11">
    <location>
        <begin position="59"/>
        <end position="306"/>
    </location>
</feature>
<dbReference type="FunFam" id="3.20.20.10:FF:000003">
    <property type="entry name" value="Diaminopimelate decarboxylase"/>
    <property type="match status" value="1"/>
</dbReference>
<dbReference type="InterPro" id="IPR009006">
    <property type="entry name" value="Ala_racemase/Decarboxylase_C"/>
</dbReference>
<feature type="domain" description="Orn/DAP/Arg decarboxylase 2 C-terminal" evidence="10">
    <location>
        <begin position="307"/>
        <end position="398"/>
    </location>
</feature>
<feature type="binding site" evidence="6">
    <location>
        <position position="400"/>
    </location>
    <ligand>
        <name>pyridoxal 5'-phosphate</name>
        <dbReference type="ChEBI" id="CHEBI:597326"/>
    </ligand>
</feature>
<gene>
    <name evidence="6" type="primary">lysA</name>
    <name evidence="12" type="ORF">BJ983_001901</name>
</gene>
<comment type="pathway">
    <text evidence="6 9">Amino-acid biosynthesis; L-lysine biosynthesis via DAP pathway; L-lysine from DL-2,6-diaminopimelate: step 1/1.</text>
</comment>
<organism evidence="12 13">
    <name type="scientific">Actinomycetospora corticicola</name>
    <dbReference type="NCBI Taxonomy" id="663602"/>
    <lineage>
        <taxon>Bacteria</taxon>
        <taxon>Bacillati</taxon>
        <taxon>Actinomycetota</taxon>
        <taxon>Actinomycetes</taxon>
        <taxon>Pseudonocardiales</taxon>
        <taxon>Pseudonocardiaceae</taxon>
        <taxon>Actinomycetospora</taxon>
    </lineage>
</organism>
<feature type="binding site" evidence="6">
    <location>
        <position position="339"/>
    </location>
    <ligand>
        <name>substrate</name>
    </ligand>
</feature>
<evidence type="ECO:0000256" key="1">
    <source>
        <dbReference type="ARBA" id="ARBA00001933"/>
    </source>
</evidence>
<feature type="binding site" evidence="6">
    <location>
        <position position="260"/>
    </location>
    <ligand>
        <name>pyridoxal 5'-phosphate</name>
        <dbReference type="ChEBI" id="CHEBI:597326"/>
    </ligand>
</feature>
<dbReference type="SUPFAM" id="SSF50621">
    <property type="entry name" value="Alanine racemase C-terminal domain-like"/>
    <property type="match status" value="1"/>
</dbReference>
<dbReference type="PANTHER" id="PTHR43727:SF2">
    <property type="entry name" value="GROUP IV DECARBOXYLASE"/>
    <property type="match status" value="1"/>
</dbReference>
<sequence>MTLETVIPSLRSTLYQHVDPAAWPLTTAPAPGGDLAVGGAALTELAARFGTPATVLDLDDVAARLRAYRVALPDADVAYAGKALLCAGLVPLLVEAGVRLDVCSGGELALALRAGMPADRIVVHGNAPTEAELDAAVTARVGRVVVDSLDVADRLAAVAARHRRVVDVLLRIAPGVDAGGHPAIRTGGDDQKFGVPLAGGRAAAVAAAIAGRRALRLVGLHCHLGSQIADTAVWERAVDPLLDLAAELPVALTELDLGGGHAVTGGTPFDVAGFARRVTGAIARGCSSRGLAPLRLGVEPGRAIVARAGVTLYRVQATKCAGSGRWFVAVDGGMGDNPRVALYGAAYDAHLVGRTTCAAWRPATVVGRYCEAGDVLARDVALPEDVTVGDVIAVPGTGAYHHAMASSYNLVGRPPLVGVRDGVARVLVRRETTADLLARDCCLPRSAPDAGSWDDEAWCGGVVLGRD</sequence>
<keyword evidence="3 6" id="KW-0663">Pyridoxal phosphate</keyword>
<dbReference type="InterPro" id="IPR000183">
    <property type="entry name" value="Orn/DAP/Arg_de-COase"/>
</dbReference>
<feature type="modified residue" description="N6-(pyridoxal phosphate)lysine" evidence="6 8">
    <location>
        <position position="82"/>
    </location>
</feature>
<dbReference type="PANTHER" id="PTHR43727">
    <property type="entry name" value="DIAMINOPIMELATE DECARBOXYLASE"/>
    <property type="match status" value="1"/>
</dbReference>
<evidence type="ECO:0000256" key="2">
    <source>
        <dbReference type="ARBA" id="ARBA00022793"/>
    </source>
</evidence>
<evidence type="ECO:0000259" key="10">
    <source>
        <dbReference type="Pfam" id="PF00278"/>
    </source>
</evidence>
<dbReference type="HAMAP" id="MF_02120">
    <property type="entry name" value="LysA"/>
    <property type="match status" value="1"/>
</dbReference>
<feature type="binding site" evidence="6">
    <location>
        <position position="400"/>
    </location>
    <ligand>
        <name>substrate</name>
    </ligand>
</feature>
<dbReference type="Pfam" id="PF00278">
    <property type="entry name" value="Orn_DAP_Arg_deC"/>
    <property type="match status" value="1"/>
</dbReference>
<comment type="catalytic activity">
    <reaction evidence="6 9">
        <text>meso-2,6-diaminopimelate + H(+) = L-lysine + CO2</text>
        <dbReference type="Rhea" id="RHEA:15101"/>
        <dbReference type="ChEBI" id="CHEBI:15378"/>
        <dbReference type="ChEBI" id="CHEBI:16526"/>
        <dbReference type="ChEBI" id="CHEBI:32551"/>
        <dbReference type="ChEBI" id="CHEBI:57791"/>
        <dbReference type="EC" id="4.1.1.20"/>
    </reaction>
</comment>
<reference evidence="12 13" key="1">
    <citation type="submission" date="2020-07" db="EMBL/GenBank/DDBJ databases">
        <title>Sequencing the genomes of 1000 actinobacteria strains.</title>
        <authorList>
            <person name="Klenk H.-P."/>
        </authorList>
    </citation>
    <scope>NUCLEOTIDE SEQUENCE [LARGE SCALE GENOMIC DNA]</scope>
    <source>
        <strain evidence="12 13">DSM 45772</strain>
    </source>
</reference>
<feature type="binding site" evidence="6">
    <location>
        <position position="302"/>
    </location>
    <ligand>
        <name>substrate</name>
    </ligand>
</feature>
<dbReference type="GO" id="GO:0030170">
    <property type="term" value="F:pyridoxal phosphate binding"/>
    <property type="evidence" value="ECO:0007669"/>
    <property type="project" value="UniProtKB-UniRule"/>
</dbReference>
<keyword evidence="6" id="KW-0028">Amino-acid biosynthesis</keyword>
<dbReference type="PRINTS" id="PR01179">
    <property type="entry name" value="ODADCRBXLASE"/>
</dbReference>
<feature type="binding site" evidence="6">
    <location>
        <begin position="299"/>
        <end position="302"/>
    </location>
    <ligand>
        <name>pyridoxal 5'-phosphate</name>
        <dbReference type="ChEBI" id="CHEBI:597326"/>
    </ligand>
</feature>
<dbReference type="InterPro" id="IPR022643">
    <property type="entry name" value="De-COase2_C"/>
</dbReference>
<dbReference type="RefSeq" id="WP_179793575.1">
    <property type="nucleotide sequence ID" value="NZ_BAABHP010000007.1"/>
</dbReference>
<dbReference type="AlphaFoldDB" id="A0A7Y9J5P9"/>
<dbReference type="UniPathway" id="UPA00034">
    <property type="reaction ID" value="UER00027"/>
</dbReference>
<evidence type="ECO:0000256" key="8">
    <source>
        <dbReference type="PIRSR" id="PIRSR600183-50"/>
    </source>
</evidence>
<protein>
    <recommendedName>
        <fullName evidence="6 7">Diaminopimelate decarboxylase</fullName>
        <shortName evidence="6">DAP decarboxylase</shortName>
        <shortName evidence="6">DAPDC</shortName>
        <ecNumber evidence="6 7">4.1.1.20</ecNumber>
    </recommendedName>
</protein>
<evidence type="ECO:0000256" key="3">
    <source>
        <dbReference type="ARBA" id="ARBA00022898"/>
    </source>
</evidence>
<evidence type="ECO:0000313" key="13">
    <source>
        <dbReference type="Proteomes" id="UP000535890"/>
    </source>
</evidence>
<dbReference type="SUPFAM" id="SSF51419">
    <property type="entry name" value="PLP-binding barrel"/>
    <property type="match status" value="1"/>
</dbReference>
<keyword evidence="4 6" id="KW-0457">Lysine biosynthesis</keyword>
<proteinExistence type="inferred from homology"/>
<comment type="similarity">
    <text evidence="6">Belongs to the Orn/Lys/Arg decarboxylase class-II family. LysA subfamily.</text>
</comment>
<comment type="cofactor">
    <cofactor evidence="1 6 8 9">
        <name>pyridoxal 5'-phosphate</name>
        <dbReference type="ChEBI" id="CHEBI:597326"/>
    </cofactor>
</comment>
<dbReference type="EMBL" id="JACCBN010000001">
    <property type="protein sequence ID" value="NYD35799.1"/>
    <property type="molecule type" value="Genomic_DNA"/>
</dbReference>
<dbReference type="EC" id="4.1.1.20" evidence="6 7"/>
<dbReference type="NCBIfam" id="TIGR01048">
    <property type="entry name" value="lysA"/>
    <property type="match status" value="1"/>
</dbReference>
<dbReference type="PRINTS" id="PR01181">
    <property type="entry name" value="DAPDCRBXLASE"/>
</dbReference>
<comment type="subunit">
    <text evidence="6">Homodimer.</text>
</comment>
<feature type="binding site" evidence="6">
    <location>
        <position position="371"/>
    </location>
    <ligand>
        <name>substrate</name>
    </ligand>
</feature>
<evidence type="ECO:0000313" key="12">
    <source>
        <dbReference type="EMBL" id="NYD35799.1"/>
    </source>
</evidence>
<keyword evidence="5 6" id="KW-0456">Lyase</keyword>
<dbReference type="CDD" id="cd06828">
    <property type="entry name" value="PLPDE_III_DapDC"/>
    <property type="match status" value="1"/>
</dbReference>
<comment type="function">
    <text evidence="6">Specifically catalyzes the decarboxylation of meso-diaminopimelate (meso-DAP) to L-lysine.</text>
</comment>
<dbReference type="InterPro" id="IPR022653">
    <property type="entry name" value="De-COase2_pyr-phos_BS"/>
</dbReference>
<keyword evidence="13" id="KW-1185">Reference proteome</keyword>
<dbReference type="Gene3D" id="2.40.37.10">
    <property type="entry name" value="Lyase, Ornithine Decarboxylase, Chain A, domain 1"/>
    <property type="match status" value="1"/>
</dbReference>
<dbReference type="PROSITE" id="PS00878">
    <property type="entry name" value="ODR_DC_2_1"/>
    <property type="match status" value="1"/>
</dbReference>
<dbReference type="InterPro" id="IPR022644">
    <property type="entry name" value="De-COase2_N"/>
</dbReference>
<dbReference type="GO" id="GO:0008836">
    <property type="term" value="F:diaminopimelate decarboxylase activity"/>
    <property type="evidence" value="ECO:0007669"/>
    <property type="project" value="UniProtKB-UniRule"/>
</dbReference>
<evidence type="ECO:0000256" key="5">
    <source>
        <dbReference type="ARBA" id="ARBA00023239"/>
    </source>
</evidence>
<comment type="caution">
    <text evidence="12">The sequence shown here is derived from an EMBL/GenBank/DDBJ whole genome shotgun (WGS) entry which is preliminary data.</text>
</comment>